<dbReference type="EMBL" id="CP066167">
    <property type="protein sequence ID" value="QQD18760.1"/>
    <property type="molecule type" value="Genomic_DNA"/>
</dbReference>
<dbReference type="RefSeq" id="WP_198570249.1">
    <property type="nucleotide sequence ID" value="NZ_CP066167.1"/>
</dbReference>
<keyword evidence="2" id="KW-1185">Reference proteome</keyword>
<name>A0A7T4R1L2_9GAMM</name>
<organism evidence="1 2">
    <name type="scientific">Spongiibacter nanhainus</name>
    <dbReference type="NCBI Taxonomy" id="2794344"/>
    <lineage>
        <taxon>Bacteria</taxon>
        <taxon>Pseudomonadati</taxon>
        <taxon>Pseudomonadota</taxon>
        <taxon>Gammaproteobacteria</taxon>
        <taxon>Cellvibrionales</taxon>
        <taxon>Spongiibacteraceae</taxon>
        <taxon>Spongiibacter</taxon>
    </lineage>
</organism>
<dbReference type="KEGG" id="snan:I6N98_02510"/>
<dbReference type="AlphaFoldDB" id="A0A7T4R1L2"/>
<sequence length="142" mass="16459">MPHTHLSFATLTQLHPRIVCMTVNEGIELDVDQCREYEDWRCDNVRQSYGLLLDKSSSFSWSYEAQQWLVRAPSLAVMAVLSYTRMSDLSFEVLKSIPGRGDRPMALFHNRANAMHWLYQQLECADQSRFFREASQIILPSA</sequence>
<gene>
    <name evidence="1" type="ORF">I6N98_02510</name>
</gene>
<accession>A0A7T4R1L2</accession>
<evidence type="ECO:0000313" key="1">
    <source>
        <dbReference type="EMBL" id="QQD18760.1"/>
    </source>
</evidence>
<evidence type="ECO:0000313" key="2">
    <source>
        <dbReference type="Proteomes" id="UP000596063"/>
    </source>
</evidence>
<protein>
    <recommendedName>
        <fullName evidence="3">SpoIIAA-like protein</fullName>
    </recommendedName>
</protein>
<reference evidence="1 2" key="1">
    <citation type="submission" date="2020-12" db="EMBL/GenBank/DDBJ databases">
        <authorList>
            <person name="Shan Y."/>
        </authorList>
    </citation>
    <scope>NUCLEOTIDE SEQUENCE [LARGE SCALE GENOMIC DNA]</scope>
    <source>
        <strain evidence="2">csc3.9</strain>
    </source>
</reference>
<proteinExistence type="predicted"/>
<evidence type="ECO:0008006" key="3">
    <source>
        <dbReference type="Google" id="ProtNLM"/>
    </source>
</evidence>
<dbReference type="Proteomes" id="UP000596063">
    <property type="component" value="Chromosome"/>
</dbReference>